<evidence type="ECO:0000313" key="3">
    <source>
        <dbReference type="EMBL" id="SDQ40672.1"/>
    </source>
</evidence>
<dbReference type="CDD" id="cd06223">
    <property type="entry name" value="PRTases_typeI"/>
    <property type="match status" value="1"/>
</dbReference>
<dbReference type="SUPFAM" id="SSF161187">
    <property type="entry name" value="YfgJ-like"/>
    <property type="match status" value="1"/>
</dbReference>
<feature type="domain" description="Phosphoribosyltransferase" evidence="2">
    <location>
        <begin position="168"/>
        <end position="223"/>
    </location>
</feature>
<dbReference type="SUPFAM" id="SSF53271">
    <property type="entry name" value="PRTase-like"/>
    <property type="match status" value="1"/>
</dbReference>
<reference evidence="4" key="1">
    <citation type="submission" date="2016-10" db="EMBL/GenBank/DDBJ databases">
        <authorList>
            <person name="Varghese N."/>
            <person name="Submissions S."/>
        </authorList>
    </citation>
    <scope>NUCLEOTIDE SEQUENCE [LARGE SCALE GENOMIC DNA]</scope>
    <source>
        <strain evidence="4">MPL-11</strain>
    </source>
</reference>
<dbReference type="PANTHER" id="PTHR47505">
    <property type="entry name" value="DNA UTILIZATION PROTEIN YHGH"/>
    <property type="match status" value="1"/>
</dbReference>
<accession>A0A1H1ALZ2</accession>
<proteinExistence type="inferred from homology"/>
<comment type="similarity">
    <text evidence="1">Belongs to the ComF/GntX family.</text>
</comment>
<gene>
    <name evidence="3" type="ORF">SAMN04487752_2160</name>
</gene>
<evidence type="ECO:0000313" key="4">
    <source>
        <dbReference type="Proteomes" id="UP000199481"/>
    </source>
</evidence>
<dbReference type="InterPro" id="IPR029057">
    <property type="entry name" value="PRTase-like"/>
</dbReference>
<dbReference type="Pfam" id="PF00156">
    <property type="entry name" value="Pribosyltran"/>
    <property type="match status" value="1"/>
</dbReference>
<evidence type="ECO:0000256" key="1">
    <source>
        <dbReference type="ARBA" id="ARBA00008007"/>
    </source>
</evidence>
<dbReference type="PANTHER" id="PTHR47505:SF1">
    <property type="entry name" value="DNA UTILIZATION PROTEIN YHGH"/>
    <property type="match status" value="1"/>
</dbReference>
<dbReference type="Proteomes" id="UP000199481">
    <property type="component" value="Unassembled WGS sequence"/>
</dbReference>
<dbReference type="AlphaFoldDB" id="A0A1H1ALZ2"/>
<dbReference type="InterPro" id="IPR000836">
    <property type="entry name" value="PRTase_dom"/>
</dbReference>
<sequence length="228" mass="26288">MNCLWCGKTIKESIQLRELVTFKKVEPMVRCDSCSDKLVSLQNGPVCRGCSRHWVEEGLCPDCQKWKADYPSYPFKHTALYQYNTFIKEWIEAYKYTGDYQLGELFKKEIQTFFLKQKKQVVPIPISDKSKQLRGFNQVEGLLDFAGVTYTAVLIHCGTGEKQSSKDRKMRMLSPQPFMIDKNLQGNIKGKHLILVDDIYTTGRTFFHAADCLRRSGAQSIETFSISR</sequence>
<dbReference type="RefSeq" id="WP_089977817.1">
    <property type="nucleotide sequence ID" value="NZ_CP084916.1"/>
</dbReference>
<protein>
    <submittedName>
        <fullName evidence="3">Competence protein ComFC</fullName>
    </submittedName>
</protein>
<organism evidence="3 4">
    <name type="scientific">Carnobacterium viridans</name>
    <dbReference type="NCBI Taxonomy" id="174587"/>
    <lineage>
        <taxon>Bacteria</taxon>
        <taxon>Bacillati</taxon>
        <taxon>Bacillota</taxon>
        <taxon>Bacilli</taxon>
        <taxon>Lactobacillales</taxon>
        <taxon>Carnobacteriaceae</taxon>
        <taxon>Carnobacterium</taxon>
    </lineage>
</organism>
<dbReference type="EMBL" id="FNJW01000008">
    <property type="protein sequence ID" value="SDQ40672.1"/>
    <property type="molecule type" value="Genomic_DNA"/>
</dbReference>
<name>A0A1H1ALZ2_9LACT</name>
<dbReference type="OrthoDB" id="9779910at2"/>
<evidence type="ECO:0000259" key="2">
    <source>
        <dbReference type="Pfam" id="PF00156"/>
    </source>
</evidence>
<keyword evidence="4" id="KW-1185">Reference proteome</keyword>
<dbReference type="InterPro" id="IPR051910">
    <property type="entry name" value="ComF/GntX_DNA_util-trans"/>
</dbReference>
<dbReference type="Gene3D" id="3.40.50.2020">
    <property type="match status" value="1"/>
</dbReference>